<dbReference type="GO" id="GO:0071555">
    <property type="term" value="P:cell wall organization"/>
    <property type="evidence" value="ECO:0007669"/>
    <property type="project" value="TreeGrafter"/>
</dbReference>
<feature type="compositionally biased region" description="Low complexity" evidence="4">
    <location>
        <begin position="852"/>
        <end position="879"/>
    </location>
</feature>
<dbReference type="InterPro" id="IPR036138">
    <property type="entry name" value="PBP_dimer_sf"/>
</dbReference>
<dbReference type="InterPro" id="IPR005311">
    <property type="entry name" value="PBP_dimer"/>
</dbReference>
<dbReference type="SMART" id="SM00740">
    <property type="entry name" value="PASTA"/>
    <property type="match status" value="2"/>
</dbReference>
<evidence type="ECO:0000256" key="4">
    <source>
        <dbReference type="SAM" id="MobiDB-lite"/>
    </source>
</evidence>
<feature type="transmembrane region" description="Helical" evidence="5">
    <location>
        <begin position="53"/>
        <end position="72"/>
    </location>
</feature>
<dbReference type="eggNOG" id="COG0768">
    <property type="taxonomic scope" value="Bacteria"/>
</dbReference>
<dbReference type="GO" id="GO:0008658">
    <property type="term" value="F:penicillin binding"/>
    <property type="evidence" value="ECO:0007669"/>
    <property type="project" value="InterPro"/>
</dbReference>
<dbReference type="STRING" id="411471.SUBVAR_05610"/>
<gene>
    <name evidence="7" type="ORF">SUBVAR_05610</name>
</gene>
<dbReference type="InterPro" id="IPR012338">
    <property type="entry name" value="Beta-lactam/transpept-like"/>
</dbReference>
<dbReference type="InterPro" id="IPR050515">
    <property type="entry name" value="Beta-lactam/transpept"/>
</dbReference>
<organism evidence="7 8">
    <name type="scientific">Subdoligranulum variabile DSM 15176</name>
    <dbReference type="NCBI Taxonomy" id="411471"/>
    <lineage>
        <taxon>Bacteria</taxon>
        <taxon>Bacillati</taxon>
        <taxon>Bacillota</taxon>
        <taxon>Clostridia</taxon>
        <taxon>Eubacteriales</taxon>
        <taxon>Oscillospiraceae</taxon>
        <taxon>Subdoligranulum</taxon>
    </lineage>
</organism>
<evidence type="ECO:0000256" key="2">
    <source>
        <dbReference type="ARBA" id="ARBA00007171"/>
    </source>
</evidence>
<dbReference type="Proteomes" id="UP000003438">
    <property type="component" value="Unassembled WGS sequence"/>
</dbReference>
<dbReference type="Gene3D" id="3.40.710.10">
    <property type="entry name" value="DD-peptidase/beta-lactamase superfamily"/>
    <property type="match status" value="1"/>
</dbReference>
<evidence type="ECO:0000259" key="6">
    <source>
        <dbReference type="PROSITE" id="PS51178"/>
    </source>
</evidence>
<dbReference type="SUPFAM" id="SSF56519">
    <property type="entry name" value="Penicillin binding protein dimerisation domain"/>
    <property type="match status" value="1"/>
</dbReference>
<dbReference type="HOGENOM" id="CLU_009289_6_0_9"/>
<keyword evidence="5" id="KW-1133">Transmembrane helix</keyword>
<dbReference type="Gene3D" id="3.30.10.20">
    <property type="match status" value="1"/>
</dbReference>
<feature type="domain" description="PASTA" evidence="6">
    <location>
        <begin position="784"/>
        <end position="845"/>
    </location>
</feature>
<dbReference type="SUPFAM" id="SSF54184">
    <property type="entry name" value="Penicillin-binding protein 2x (pbp-2x), c-terminal domain"/>
    <property type="match status" value="2"/>
</dbReference>
<dbReference type="AlphaFoldDB" id="D1PMP7"/>
<evidence type="ECO:0000256" key="5">
    <source>
        <dbReference type="SAM" id="Phobius"/>
    </source>
</evidence>
<dbReference type="Pfam" id="PF03717">
    <property type="entry name" value="PBP_dimer"/>
    <property type="match status" value="1"/>
</dbReference>
<keyword evidence="3 5" id="KW-0472">Membrane</keyword>
<name>D1PMP7_9FIRM</name>
<feature type="domain" description="PASTA" evidence="6">
    <location>
        <begin position="721"/>
        <end position="782"/>
    </location>
</feature>
<keyword evidence="5" id="KW-0812">Transmembrane</keyword>
<dbReference type="PANTHER" id="PTHR30627:SF1">
    <property type="entry name" value="PEPTIDOGLYCAN D,D-TRANSPEPTIDASE FTSI"/>
    <property type="match status" value="1"/>
</dbReference>
<keyword evidence="8" id="KW-1185">Reference proteome</keyword>
<reference evidence="7" key="1">
    <citation type="submission" date="2009-12" db="EMBL/GenBank/DDBJ databases">
        <authorList>
            <person name="Weinstock G."/>
            <person name="Sodergren E."/>
            <person name="Clifton S."/>
            <person name="Fulton L."/>
            <person name="Fulton B."/>
            <person name="Courtney L."/>
            <person name="Fronick C."/>
            <person name="Harrison M."/>
            <person name="Strong C."/>
            <person name="Farmer C."/>
            <person name="Delahaunty K."/>
            <person name="Markovic C."/>
            <person name="Hall O."/>
            <person name="Minx P."/>
            <person name="Tomlinson C."/>
            <person name="Mitreva M."/>
            <person name="Nelson J."/>
            <person name="Hou S."/>
            <person name="Wollam A."/>
            <person name="Pepin K.H."/>
            <person name="Johnson M."/>
            <person name="Bhonagiri V."/>
            <person name="Nash W.E."/>
            <person name="Warren W."/>
            <person name="Chinwalla A."/>
            <person name="Mardis E.R."/>
            <person name="Wilson R.K."/>
        </authorList>
    </citation>
    <scope>NUCLEOTIDE SEQUENCE [LARGE SCALE GENOMIC DNA]</scope>
    <source>
        <strain evidence="7">DSM 15176</strain>
    </source>
</reference>
<evidence type="ECO:0000256" key="3">
    <source>
        <dbReference type="ARBA" id="ARBA00023136"/>
    </source>
</evidence>
<dbReference type="Gene3D" id="3.90.1310.10">
    <property type="entry name" value="Penicillin-binding protein 2a (Domain 2)"/>
    <property type="match status" value="1"/>
</dbReference>
<dbReference type="Pfam" id="PF03793">
    <property type="entry name" value="PASTA"/>
    <property type="match status" value="2"/>
</dbReference>
<dbReference type="PROSITE" id="PS51178">
    <property type="entry name" value="PASTA"/>
    <property type="match status" value="2"/>
</dbReference>
<proteinExistence type="inferred from homology"/>
<comment type="similarity">
    <text evidence="2">Belongs to the transpeptidase family.</text>
</comment>
<dbReference type="PANTHER" id="PTHR30627">
    <property type="entry name" value="PEPTIDOGLYCAN D,D-TRANSPEPTIDASE"/>
    <property type="match status" value="1"/>
</dbReference>
<evidence type="ECO:0000313" key="8">
    <source>
        <dbReference type="Proteomes" id="UP000003438"/>
    </source>
</evidence>
<feature type="region of interest" description="Disordered" evidence="4">
    <location>
        <begin position="844"/>
        <end position="879"/>
    </location>
</feature>
<evidence type="ECO:0000256" key="1">
    <source>
        <dbReference type="ARBA" id="ARBA00004370"/>
    </source>
</evidence>
<comment type="subcellular location">
    <subcellularLocation>
        <location evidence="1">Membrane</location>
    </subcellularLocation>
</comment>
<protein>
    <submittedName>
        <fullName evidence="7">Penicillin-binding protein, transpeptidase domain protein</fullName>
    </submittedName>
</protein>
<dbReference type="OrthoDB" id="9804124at2"/>
<dbReference type="Pfam" id="PF00905">
    <property type="entry name" value="Transpeptidase"/>
    <property type="match status" value="1"/>
</dbReference>
<dbReference type="GO" id="GO:0005886">
    <property type="term" value="C:plasma membrane"/>
    <property type="evidence" value="ECO:0007669"/>
    <property type="project" value="TreeGrafter"/>
</dbReference>
<accession>D1PMP7</accession>
<dbReference type="EMBL" id="ACBY02000023">
    <property type="protein sequence ID" value="EFB75832.1"/>
    <property type="molecule type" value="Genomic_DNA"/>
</dbReference>
<dbReference type="InterPro" id="IPR005543">
    <property type="entry name" value="PASTA_dom"/>
</dbReference>
<dbReference type="CDD" id="cd06575">
    <property type="entry name" value="PASTA_Pbp2x-like_2"/>
    <property type="match status" value="1"/>
</dbReference>
<dbReference type="InterPro" id="IPR001460">
    <property type="entry name" value="PCN-bd_Tpept"/>
</dbReference>
<sequence>MWQRAFLPTAGTPRVKRLAAAIREIFLPRESPMSNPVNNPNPHFRAQVLRRTLIAIAIFLIFFFGILIYQLYALQLRDAELYRTEAVTQQMQDTELPATRGSIYSANGKLLAKSNTVWNIIANPLQSQKNGATTAQLQRAAEEIATLLDDGTTADSIFNILTATNANGELYEYRVVAKGVEKPVADAIIEYSMNYRTEPPAGEEQGYRIVVLSTEQASTRSYPYGAFLSSVLGFCNGDGSGAYGLEKSYDDVLSGTPGRSIAETNVSGEVLANAEADVYPAIDGNNLNLTIDENVQAIVEEYLAEAMNTFSVHGRGSAIVMNVKTGAILAMASLEQFDPNSPYTIYDEKMQAILDKEELDDEDIDWLKSRLGEDEVADIIADGKISRETTTDEEGNTVSSEYTQLQGMMREAQWKNKNITELYMPGSVFKLITASAGLDSGIMTAEQTFYCNGEFTVDSGTVWEHTYHCANDAAHGLLDMAGALNHSCNLWFIQAAQTLQPTVFYDYIQAFGFTQTTGIDLPNETRWTSVYNAEQMAQVDTNLYTAAFGQNEAITPMQMATAVAAVANGGYLVTPYVVDSITDNDGNVVQKTETNIRRQVISEEVSEQILAMMETSVDPNSESPNNYHSNKNAYVAGYRIGGKSGTAERTDRELRYDGDYYKTMSFAAVLPIDDPEIEVFVVLDDPRWLYDYASEVVAPVVGNIISEVAPYLGIEQDSNYNPSGTVTVQTCLNYTWTNAQVTLNQLGLKHKLIGDNGTIVYQYPYGGSKVPAGSTIYLYTQSDRDAMTTVPDVVGKSSSFAEQMLRAANLNVQYEGDSGGKVVAQSVEANTSTAYGTIITLTMESSNTTQTTEPVSEEPASAAESTSADTAQSDSQAQE</sequence>
<evidence type="ECO:0000313" key="7">
    <source>
        <dbReference type="EMBL" id="EFB75832.1"/>
    </source>
</evidence>
<comment type="caution">
    <text evidence="7">The sequence shown here is derived from an EMBL/GenBank/DDBJ whole genome shotgun (WGS) entry which is preliminary data.</text>
</comment>
<dbReference type="SUPFAM" id="SSF56601">
    <property type="entry name" value="beta-lactamase/transpeptidase-like"/>
    <property type="match status" value="1"/>
</dbReference>